<feature type="non-terminal residue" evidence="2">
    <location>
        <position position="1"/>
    </location>
</feature>
<dbReference type="AlphaFoldDB" id="X1QCD1"/>
<organism evidence="2">
    <name type="scientific">marine sediment metagenome</name>
    <dbReference type="NCBI Taxonomy" id="412755"/>
    <lineage>
        <taxon>unclassified sequences</taxon>
        <taxon>metagenomes</taxon>
        <taxon>ecological metagenomes</taxon>
    </lineage>
</organism>
<comment type="caution">
    <text evidence="2">The sequence shown here is derived from an EMBL/GenBank/DDBJ whole genome shotgun (WGS) entry which is preliminary data.</text>
</comment>
<dbReference type="EMBL" id="BARW01000541">
    <property type="protein sequence ID" value="GAI65893.1"/>
    <property type="molecule type" value="Genomic_DNA"/>
</dbReference>
<reference evidence="2" key="1">
    <citation type="journal article" date="2014" name="Front. Microbiol.">
        <title>High frequency of phylogenetically diverse reductive dehalogenase-homologous genes in deep subseafloor sedimentary metagenomes.</title>
        <authorList>
            <person name="Kawai M."/>
            <person name="Futagami T."/>
            <person name="Toyoda A."/>
            <person name="Takaki Y."/>
            <person name="Nishi S."/>
            <person name="Hori S."/>
            <person name="Arai W."/>
            <person name="Tsubouchi T."/>
            <person name="Morono Y."/>
            <person name="Uchiyama I."/>
            <person name="Ito T."/>
            <person name="Fujiyama A."/>
            <person name="Inagaki F."/>
            <person name="Takami H."/>
        </authorList>
    </citation>
    <scope>NUCLEOTIDE SEQUENCE</scope>
    <source>
        <strain evidence="2">Expedition CK06-06</strain>
    </source>
</reference>
<evidence type="ECO:0000313" key="2">
    <source>
        <dbReference type="EMBL" id="GAI65893.1"/>
    </source>
</evidence>
<sequence>PEPQKEGASEEKSTSTIQEPAKAAKTVASACVPCALGHFSTSAGLLNEIARFKEEGITSDEILDRIAKVQEEQNALERVDLTRENIQSLPPWEKELAEDALSQSRKLRHSLESFTSIKQLEQAAADTSSFYRELNRKWFKGRFAHLGPEKAQRIADEVGKLGPEDKERVKKRAAELIESA</sequence>
<feature type="region of interest" description="Disordered" evidence="1">
    <location>
        <begin position="1"/>
        <end position="21"/>
    </location>
</feature>
<gene>
    <name evidence="2" type="ORF">S12H4_02275</name>
</gene>
<evidence type="ECO:0000256" key="1">
    <source>
        <dbReference type="SAM" id="MobiDB-lite"/>
    </source>
</evidence>
<accession>X1QCD1</accession>
<name>X1QCD1_9ZZZZ</name>
<feature type="compositionally biased region" description="Basic and acidic residues" evidence="1">
    <location>
        <begin position="1"/>
        <end position="13"/>
    </location>
</feature>
<proteinExistence type="predicted"/>
<protein>
    <submittedName>
        <fullName evidence="2">Uncharacterized protein</fullName>
    </submittedName>
</protein>